<proteinExistence type="predicted"/>
<protein>
    <submittedName>
        <fullName evidence="2">Uncharacterized protein</fullName>
    </submittedName>
</protein>
<evidence type="ECO:0000313" key="3">
    <source>
        <dbReference type="Proteomes" id="UP000004386"/>
    </source>
</evidence>
<organism evidence="2 3">
    <name type="scientific">Brucella intermedia LMG 3301</name>
    <dbReference type="NCBI Taxonomy" id="641118"/>
    <lineage>
        <taxon>Bacteria</taxon>
        <taxon>Pseudomonadati</taxon>
        <taxon>Pseudomonadota</taxon>
        <taxon>Alphaproteobacteria</taxon>
        <taxon>Hyphomicrobiales</taxon>
        <taxon>Brucellaceae</taxon>
        <taxon>Brucella/Ochrobactrum group</taxon>
        <taxon>Brucella</taxon>
    </lineage>
</organism>
<evidence type="ECO:0000256" key="1">
    <source>
        <dbReference type="SAM" id="MobiDB-lite"/>
    </source>
</evidence>
<gene>
    <name evidence="2" type="ORF">OINT_1000753</name>
</gene>
<sequence length="64" mass="7318">MLFGAPDKTEDQMGIQTVSDELYRRHEREWAELRNAVEASEANQRQQEKASGQTSCDHKTSGHQ</sequence>
<evidence type="ECO:0000313" key="2">
    <source>
        <dbReference type="EMBL" id="EEQ95387.1"/>
    </source>
</evidence>
<name>C4WEY2_9HYPH</name>
<dbReference type="HOGENOM" id="CLU_203037_0_0_5"/>
<dbReference type="Proteomes" id="UP000004386">
    <property type="component" value="Unassembled WGS sequence"/>
</dbReference>
<dbReference type="EMBL" id="ACQA01000001">
    <property type="protein sequence ID" value="EEQ95387.1"/>
    <property type="molecule type" value="Genomic_DNA"/>
</dbReference>
<feature type="compositionally biased region" description="Polar residues" evidence="1">
    <location>
        <begin position="41"/>
        <end position="55"/>
    </location>
</feature>
<comment type="caution">
    <text evidence="2">The sequence shown here is derived from an EMBL/GenBank/DDBJ whole genome shotgun (WGS) entry which is preliminary data.</text>
</comment>
<feature type="region of interest" description="Disordered" evidence="1">
    <location>
        <begin position="36"/>
        <end position="64"/>
    </location>
</feature>
<dbReference type="AlphaFoldDB" id="C4WEY2"/>
<reference evidence="2 3" key="1">
    <citation type="submission" date="2009-05" db="EMBL/GenBank/DDBJ databases">
        <authorList>
            <person name="Setubal J.C."/>
            <person name="Boyle S."/>
            <person name="Crasta O.R."/>
            <person name="Gillespie J.J."/>
            <person name="Kenyon R.W."/>
            <person name="Lu J."/>
            <person name="Mane S."/>
            <person name="Nagrani S."/>
            <person name="Shallom J.M."/>
            <person name="Shallom S."/>
            <person name="Shukla M."/>
            <person name="Snyder E.E."/>
            <person name="Sobral B.W."/>
            <person name="Wattam A.R."/>
            <person name="Will R."/>
            <person name="Williams K."/>
            <person name="Yoo H."/>
            <person name="Munk C."/>
            <person name="Tapia R."/>
            <person name="Green L."/>
            <person name="Rogers Y."/>
            <person name="Detter J.C."/>
            <person name="Bruce D."/>
            <person name="Brettin T.S."/>
            <person name="Tsolis R."/>
        </authorList>
    </citation>
    <scope>NUCLEOTIDE SEQUENCE [LARGE SCALE GENOMIC DNA]</scope>
    <source>
        <strain evidence="2 3">LMG 3301</strain>
    </source>
</reference>
<accession>C4WEY2</accession>